<feature type="chain" id="PRO_5045095028" description="DUF3021 domain-containing protein" evidence="2">
    <location>
        <begin position="20"/>
        <end position="134"/>
    </location>
</feature>
<protein>
    <recommendedName>
        <fullName evidence="5">DUF3021 domain-containing protein</fullName>
    </recommendedName>
</protein>
<evidence type="ECO:0008006" key="5">
    <source>
        <dbReference type="Google" id="ProtNLM"/>
    </source>
</evidence>
<feature type="signal peptide" evidence="2">
    <location>
        <begin position="1"/>
        <end position="19"/>
    </location>
</feature>
<keyword evidence="4" id="KW-1185">Reference proteome</keyword>
<feature type="transmembrane region" description="Helical" evidence="1">
    <location>
        <begin position="74"/>
        <end position="93"/>
    </location>
</feature>
<keyword evidence="1" id="KW-0472">Membrane</keyword>
<organism evidence="3 4">
    <name type="scientific">Alkalibacillus salilacus</name>
    <dbReference type="NCBI Taxonomy" id="284582"/>
    <lineage>
        <taxon>Bacteria</taxon>
        <taxon>Bacillati</taxon>
        <taxon>Bacillota</taxon>
        <taxon>Bacilli</taxon>
        <taxon>Bacillales</taxon>
        <taxon>Bacillaceae</taxon>
        <taxon>Alkalibacillus</taxon>
    </lineage>
</organism>
<evidence type="ECO:0000256" key="2">
    <source>
        <dbReference type="SAM" id="SignalP"/>
    </source>
</evidence>
<comment type="caution">
    <text evidence="3">The sequence shown here is derived from an EMBL/GenBank/DDBJ whole genome shotgun (WGS) entry which is preliminary data.</text>
</comment>
<evidence type="ECO:0000313" key="3">
    <source>
        <dbReference type="EMBL" id="MDQ0159764.1"/>
    </source>
</evidence>
<sequence>MIKKKLLTLLLVVSLSANAMVIVTWIITDAMGYDLISPIFLFRNMVATVGIVGINTVLGWYYEKSDNLLSVSSLHFIVAITTFLSLGIWAEWFPLEWGILLTVTLIYSVIFMVIWLGHYFYWKNQIDQINSKLG</sequence>
<evidence type="ECO:0000313" key="4">
    <source>
        <dbReference type="Proteomes" id="UP001224359"/>
    </source>
</evidence>
<gene>
    <name evidence="3" type="ORF">J2S77_001750</name>
</gene>
<dbReference type="RefSeq" id="WP_306976490.1">
    <property type="nucleotide sequence ID" value="NZ_JAUSTQ010000006.1"/>
</dbReference>
<dbReference type="EMBL" id="JAUSTQ010000006">
    <property type="protein sequence ID" value="MDQ0159764.1"/>
    <property type="molecule type" value="Genomic_DNA"/>
</dbReference>
<evidence type="ECO:0000256" key="1">
    <source>
        <dbReference type="SAM" id="Phobius"/>
    </source>
</evidence>
<keyword evidence="1" id="KW-1133">Transmembrane helix</keyword>
<accession>A0ABT9VFN4</accession>
<proteinExistence type="predicted"/>
<reference evidence="3 4" key="1">
    <citation type="submission" date="2023-07" db="EMBL/GenBank/DDBJ databases">
        <title>Genomic Encyclopedia of Type Strains, Phase IV (KMG-IV): sequencing the most valuable type-strain genomes for metagenomic binning, comparative biology and taxonomic classification.</title>
        <authorList>
            <person name="Goeker M."/>
        </authorList>
    </citation>
    <scope>NUCLEOTIDE SEQUENCE [LARGE SCALE GENOMIC DNA]</scope>
    <source>
        <strain evidence="3 4">DSM 16460</strain>
    </source>
</reference>
<feature type="transmembrane region" description="Helical" evidence="1">
    <location>
        <begin position="35"/>
        <end position="62"/>
    </location>
</feature>
<feature type="transmembrane region" description="Helical" evidence="1">
    <location>
        <begin position="99"/>
        <end position="122"/>
    </location>
</feature>
<keyword evidence="1" id="KW-0812">Transmembrane</keyword>
<dbReference type="InterPro" id="IPR021560">
    <property type="entry name" value="DUF3021"/>
</dbReference>
<dbReference type="Proteomes" id="UP001224359">
    <property type="component" value="Unassembled WGS sequence"/>
</dbReference>
<keyword evidence="2" id="KW-0732">Signal</keyword>
<dbReference type="Pfam" id="PF11457">
    <property type="entry name" value="DUF3021"/>
    <property type="match status" value="1"/>
</dbReference>
<name>A0ABT9VFN4_9BACI</name>